<dbReference type="Proteomes" id="UP000419743">
    <property type="component" value="Unassembled WGS sequence"/>
</dbReference>
<dbReference type="EMBL" id="CACRYJ010000042">
    <property type="protein sequence ID" value="VZO37908.1"/>
    <property type="molecule type" value="Genomic_DNA"/>
</dbReference>
<proteinExistence type="predicted"/>
<keyword evidence="2" id="KW-1185">Reference proteome</keyword>
<accession>A0A7M4DL18</accession>
<sequence>MTISAGDAGFHSTGCGTWNEVRSTYPGSPSSTFSDGAFVVSRHIVAGTYHASGLAGEACYWQRLSGFNGEFSDIIANDFDGSLVVTIAASDAGFSSVGCGRWTRL</sequence>
<reference evidence="1 2" key="1">
    <citation type="submission" date="2019-11" db="EMBL/GenBank/DDBJ databases">
        <authorList>
            <person name="Criscuolo A."/>
        </authorList>
    </citation>
    <scope>NUCLEOTIDE SEQUENCE [LARGE SCALE GENOMIC DNA]</scope>
    <source>
        <strain evidence="1">CIP111667</strain>
    </source>
</reference>
<gene>
    <name evidence="1" type="ORF">HALOF300_02833</name>
</gene>
<comment type="caution">
    <text evidence="1">The sequence shown here is derived from an EMBL/GenBank/DDBJ whole genome shotgun (WGS) entry which is preliminary data.</text>
</comment>
<evidence type="ECO:0000313" key="2">
    <source>
        <dbReference type="Proteomes" id="UP000419743"/>
    </source>
</evidence>
<organism evidence="1 2">
    <name type="scientific">Occultella aeris</name>
    <dbReference type="NCBI Taxonomy" id="2761496"/>
    <lineage>
        <taxon>Bacteria</taxon>
        <taxon>Bacillati</taxon>
        <taxon>Actinomycetota</taxon>
        <taxon>Actinomycetes</taxon>
        <taxon>Micrococcales</taxon>
        <taxon>Ruaniaceae</taxon>
        <taxon>Occultella</taxon>
    </lineage>
</organism>
<evidence type="ECO:0000313" key="1">
    <source>
        <dbReference type="EMBL" id="VZO37908.1"/>
    </source>
</evidence>
<dbReference type="AlphaFoldDB" id="A0A7M4DL18"/>
<name>A0A7M4DL18_9MICO</name>
<protein>
    <submittedName>
        <fullName evidence="1">Uncharacterized protein</fullName>
    </submittedName>
</protein>